<dbReference type="InterPro" id="IPR000014">
    <property type="entry name" value="PAS"/>
</dbReference>
<dbReference type="CDD" id="cd00130">
    <property type="entry name" value="PAS"/>
    <property type="match status" value="1"/>
</dbReference>
<proteinExistence type="predicted"/>
<dbReference type="Pfam" id="PF02954">
    <property type="entry name" value="HTH_8"/>
    <property type="match status" value="1"/>
</dbReference>
<dbReference type="Gene3D" id="3.30.450.20">
    <property type="entry name" value="PAS domain"/>
    <property type="match status" value="3"/>
</dbReference>
<dbReference type="NCBIfam" id="TIGR00229">
    <property type="entry name" value="sensory_box"/>
    <property type="match status" value="2"/>
</dbReference>
<sequence>MTEHSSPYDALLTGVLAVPEGLDSIVADVADIAISIDAQNVIRGIAVNPERRTLGRLDHWVGRDFGSFLTVESREKFQRRIRSHRAGEGGGALELNHLDNASWGFPVRYSLHDVGETVLLLGRDLQAIAELQQRLVREQIARERDQERARGRETRYRVVLEASETPILVIDPEAGRIEDLNGAAALLLGARRDALQGSAVAQAFEGRRRGEFTEALRRAAADKDAPHLEALARRSGRALRLVPELFRASGDMAMLVRLQPVADEERGGSELSDRLAALWEAGPDAVVFTDVKGVIRDANEAFLTLADAAQPRDVQGRPLSDFLARGGVDLKLLLDNTLDARKLRNYAAQLEGVVGTRVAVEIAVARLGRRGEDGLGFVIRDVSAREEATLDEAGAAMSPEAMKNVMDLVGTAPLKDLVAATTDVVEKLCIETAVQLTNNNRVAAAEMLGLSRQSLYVKLRKYGLIDSSGDS</sequence>
<gene>
    <name evidence="2" type="ORF">SAMN04488567_1176</name>
</gene>
<dbReference type="AlphaFoldDB" id="A0A1G7B061"/>
<reference evidence="3" key="1">
    <citation type="submission" date="2016-10" db="EMBL/GenBank/DDBJ databases">
        <authorList>
            <person name="Varghese N."/>
            <person name="Submissions S."/>
        </authorList>
    </citation>
    <scope>NUCLEOTIDE SEQUENCE [LARGE SCALE GENOMIC DNA]</scope>
    <source>
        <strain evidence="3">DSM 21424</strain>
    </source>
</reference>
<dbReference type="NCBIfam" id="TIGR02040">
    <property type="entry name" value="PpsR-CrtJ"/>
    <property type="match status" value="1"/>
</dbReference>
<dbReference type="RefSeq" id="WP_242652197.1">
    <property type="nucleotide sequence ID" value="NZ_FNAT01000001.1"/>
</dbReference>
<dbReference type="PROSITE" id="PS50112">
    <property type="entry name" value="PAS"/>
    <property type="match status" value="1"/>
</dbReference>
<evidence type="ECO:0000313" key="2">
    <source>
        <dbReference type="EMBL" id="SDE20237.1"/>
    </source>
</evidence>
<evidence type="ECO:0000259" key="1">
    <source>
        <dbReference type="PROSITE" id="PS50112"/>
    </source>
</evidence>
<dbReference type="SMART" id="SM00091">
    <property type="entry name" value="PAS"/>
    <property type="match status" value="2"/>
</dbReference>
<dbReference type="Proteomes" id="UP000198922">
    <property type="component" value="Unassembled WGS sequence"/>
</dbReference>
<dbReference type="STRING" id="521013.SAMN04488567_1176"/>
<dbReference type="SUPFAM" id="SSF55785">
    <property type="entry name" value="PYP-like sensor domain (PAS domain)"/>
    <property type="match status" value="2"/>
</dbReference>
<accession>A0A1G7B061</accession>
<dbReference type="EMBL" id="FNAT01000001">
    <property type="protein sequence ID" value="SDE20237.1"/>
    <property type="molecule type" value="Genomic_DNA"/>
</dbReference>
<dbReference type="InterPro" id="IPR035965">
    <property type="entry name" value="PAS-like_dom_sf"/>
</dbReference>
<dbReference type="InterPro" id="IPR011785">
    <property type="entry name" value="Tscrpt_reg_PpsR-CrtJ"/>
</dbReference>
<organism evidence="2 3">
    <name type="scientific">Limimaricola pyoseonensis</name>
    <dbReference type="NCBI Taxonomy" id="521013"/>
    <lineage>
        <taxon>Bacteria</taxon>
        <taxon>Pseudomonadati</taxon>
        <taxon>Pseudomonadota</taxon>
        <taxon>Alphaproteobacteria</taxon>
        <taxon>Rhodobacterales</taxon>
        <taxon>Paracoccaceae</taxon>
        <taxon>Limimaricola</taxon>
    </lineage>
</organism>
<dbReference type="Pfam" id="PF13188">
    <property type="entry name" value="PAS_8"/>
    <property type="match status" value="1"/>
</dbReference>
<dbReference type="Gene3D" id="1.10.10.60">
    <property type="entry name" value="Homeodomain-like"/>
    <property type="match status" value="1"/>
</dbReference>
<evidence type="ECO:0000313" key="3">
    <source>
        <dbReference type="Proteomes" id="UP000198922"/>
    </source>
</evidence>
<feature type="domain" description="PAS" evidence="1">
    <location>
        <begin position="152"/>
        <end position="223"/>
    </location>
</feature>
<dbReference type="InterPro" id="IPR002197">
    <property type="entry name" value="HTH_Fis"/>
</dbReference>
<dbReference type="SUPFAM" id="SSF46689">
    <property type="entry name" value="Homeodomain-like"/>
    <property type="match status" value="1"/>
</dbReference>
<dbReference type="InterPro" id="IPR013656">
    <property type="entry name" value="PAS_4"/>
</dbReference>
<protein>
    <submittedName>
        <fullName evidence="2">Transcriptional regulator PpsR</fullName>
    </submittedName>
</protein>
<dbReference type="InterPro" id="IPR009057">
    <property type="entry name" value="Homeodomain-like_sf"/>
</dbReference>
<dbReference type="PRINTS" id="PR01590">
    <property type="entry name" value="HTHFIS"/>
</dbReference>
<name>A0A1G7B061_9RHOB</name>
<dbReference type="GO" id="GO:0043565">
    <property type="term" value="F:sequence-specific DNA binding"/>
    <property type="evidence" value="ECO:0007669"/>
    <property type="project" value="InterPro"/>
</dbReference>
<dbReference type="Pfam" id="PF08448">
    <property type="entry name" value="PAS_4"/>
    <property type="match status" value="1"/>
</dbReference>
<keyword evidence="3" id="KW-1185">Reference proteome</keyword>